<dbReference type="FunFam" id="3.20.20.80:FF:000004">
    <property type="entry name" value="Beta-glucosidase 6-phospho-beta-glucosidase"/>
    <property type="match status" value="1"/>
</dbReference>
<evidence type="ECO:0000256" key="2">
    <source>
        <dbReference type="ARBA" id="ARBA00022801"/>
    </source>
</evidence>
<dbReference type="RefSeq" id="WP_076368779.1">
    <property type="nucleotide sequence ID" value="NZ_FTMX01000004.1"/>
</dbReference>
<dbReference type="GO" id="GO:0008422">
    <property type="term" value="F:beta-glucosidase activity"/>
    <property type="evidence" value="ECO:0007669"/>
    <property type="project" value="TreeGrafter"/>
</dbReference>
<evidence type="ECO:0000256" key="3">
    <source>
        <dbReference type="ARBA" id="ARBA00023295"/>
    </source>
</evidence>
<evidence type="ECO:0000256" key="1">
    <source>
        <dbReference type="ARBA" id="ARBA00010838"/>
    </source>
</evidence>
<dbReference type="InterPro" id="IPR033132">
    <property type="entry name" value="GH_1_N_CS"/>
</dbReference>
<comment type="caution">
    <text evidence="8">The sequence shown here is derived from an EMBL/GenBank/DDBJ whole genome shotgun (WGS) entry which is preliminary data.</text>
</comment>
<evidence type="ECO:0000256" key="5">
    <source>
        <dbReference type="RuleBase" id="RU003690"/>
    </source>
</evidence>
<sequence>MSEFKKTVFPAGFLWGGATAANQCEGAFDVDGKGISVADTMPRGKDRFSIIASPDFDWEIDQNKYYYPNHLGIDHYHRFKEDLALFSEMGFKAYRFSIAWSRIFPKGDEGEPNEAGLSFYEELIDECLKYGIEPVITISHYEMPVHLAKVYSGWKNRELVGFFENYSKVVLNRFAHKVKYWMTFNEINSAMEFPALSQGLIASSGAQDYTNRFQAWHHQFVASALVVKIAHELREDIQVGCMQIYAPLYAFDSNPVNQFASQLKQRAFDYFTSDVQVRGYYPSYFNQLLKEYDAKAPEIEDGDLEILKNNTVDYIGFSYYMSMAINDSNSEKSDPTSEKSDPTSGNLMQGVKNPFLESSEWGWQVDPLGLRISMNDLWDRYQVPLFIVENGLGAKDEIEDNGEINDDYRIDYLKKHIIAMHEAVEDGVDLIGYTPWGCIDLVAASTGEMSKRYGFIYVDLDDYGNGSLDRIKKKSFYWYKDVIATNGAKLE</sequence>
<keyword evidence="3 6" id="KW-0326">Glycosidase</keyword>
<dbReference type="Proteomes" id="UP000185829">
    <property type="component" value="Unassembled WGS sequence"/>
</dbReference>
<gene>
    <name evidence="8" type="ORF">SAMN05878482_104250</name>
</gene>
<name>A0A9X8RAA1_9BACI</name>
<reference evidence="8 9" key="1">
    <citation type="submission" date="2017-01" db="EMBL/GenBank/DDBJ databases">
        <authorList>
            <person name="Varghese N."/>
            <person name="Submissions S."/>
        </authorList>
    </citation>
    <scope>NUCLEOTIDE SEQUENCE [LARGE SCALE GENOMIC DNA]</scope>
    <source>
        <strain evidence="8 9">RUG2-6</strain>
    </source>
</reference>
<dbReference type="InterPro" id="IPR017853">
    <property type="entry name" value="GH"/>
</dbReference>
<evidence type="ECO:0000256" key="4">
    <source>
        <dbReference type="PROSITE-ProRule" id="PRU10055"/>
    </source>
</evidence>
<dbReference type="PANTHER" id="PTHR10353">
    <property type="entry name" value="GLYCOSYL HYDROLASE"/>
    <property type="match status" value="1"/>
</dbReference>
<feature type="compositionally biased region" description="Basic and acidic residues" evidence="7">
    <location>
        <begin position="329"/>
        <end position="341"/>
    </location>
</feature>
<evidence type="ECO:0000256" key="7">
    <source>
        <dbReference type="SAM" id="MobiDB-lite"/>
    </source>
</evidence>
<organism evidence="8 9">
    <name type="scientific">Peribacillus simplex</name>
    <dbReference type="NCBI Taxonomy" id="1478"/>
    <lineage>
        <taxon>Bacteria</taxon>
        <taxon>Bacillati</taxon>
        <taxon>Bacillota</taxon>
        <taxon>Bacilli</taxon>
        <taxon>Bacillales</taxon>
        <taxon>Bacillaceae</taxon>
        <taxon>Peribacillus</taxon>
    </lineage>
</organism>
<evidence type="ECO:0000313" key="8">
    <source>
        <dbReference type="EMBL" id="SIR55750.1"/>
    </source>
</evidence>
<accession>A0A9X8RAA1</accession>
<feature type="active site" description="Nucleophile" evidence="4">
    <location>
        <position position="389"/>
    </location>
</feature>
<dbReference type="PROSITE" id="PS00653">
    <property type="entry name" value="GLYCOSYL_HYDROL_F1_2"/>
    <property type="match status" value="1"/>
</dbReference>
<dbReference type="NCBIfam" id="NF007158">
    <property type="entry name" value="PRK09593.1"/>
    <property type="match status" value="1"/>
</dbReference>
<proteinExistence type="inferred from homology"/>
<dbReference type="InterPro" id="IPR018120">
    <property type="entry name" value="Glyco_hydro_1_AS"/>
</dbReference>
<evidence type="ECO:0000313" key="9">
    <source>
        <dbReference type="Proteomes" id="UP000185829"/>
    </source>
</evidence>
<protein>
    <submittedName>
        <fullName evidence="8">6-phospho-beta-glucosidase</fullName>
    </submittedName>
</protein>
<dbReference type="SUPFAM" id="SSF51445">
    <property type="entry name" value="(Trans)glycosidases"/>
    <property type="match status" value="1"/>
</dbReference>
<dbReference type="GO" id="GO:0005829">
    <property type="term" value="C:cytosol"/>
    <property type="evidence" value="ECO:0007669"/>
    <property type="project" value="TreeGrafter"/>
</dbReference>
<comment type="similarity">
    <text evidence="1 5">Belongs to the glycosyl hydrolase 1 family.</text>
</comment>
<feature type="region of interest" description="Disordered" evidence="7">
    <location>
        <begin position="328"/>
        <end position="349"/>
    </location>
</feature>
<keyword evidence="2 6" id="KW-0378">Hydrolase</keyword>
<dbReference type="PANTHER" id="PTHR10353:SF122">
    <property type="entry name" value="6-PHOSPHO-BETA-GLUCOSIDASE ASCB-RELATED"/>
    <property type="match status" value="1"/>
</dbReference>
<dbReference type="Gene3D" id="3.20.20.80">
    <property type="entry name" value="Glycosidases"/>
    <property type="match status" value="1"/>
</dbReference>
<dbReference type="GO" id="GO:0016052">
    <property type="term" value="P:carbohydrate catabolic process"/>
    <property type="evidence" value="ECO:0007669"/>
    <property type="project" value="TreeGrafter"/>
</dbReference>
<dbReference type="PROSITE" id="PS00572">
    <property type="entry name" value="GLYCOSYL_HYDROL_F1_1"/>
    <property type="match status" value="1"/>
</dbReference>
<dbReference type="EMBL" id="FTMX01000004">
    <property type="protein sequence ID" value="SIR55750.1"/>
    <property type="molecule type" value="Genomic_DNA"/>
</dbReference>
<dbReference type="AlphaFoldDB" id="A0A9X8RAA1"/>
<dbReference type="Pfam" id="PF00232">
    <property type="entry name" value="Glyco_hydro_1"/>
    <property type="match status" value="1"/>
</dbReference>
<dbReference type="PRINTS" id="PR00131">
    <property type="entry name" value="GLHYDRLASE1"/>
</dbReference>
<dbReference type="InterPro" id="IPR001360">
    <property type="entry name" value="Glyco_hydro_1"/>
</dbReference>
<evidence type="ECO:0000256" key="6">
    <source>
        <dbReference type="RuleBase" id="RU004468"/>
    </source>
</evidence>